<reference evidence="2 3" key="1">
    <citation type="submission" date="2018-05" db="EMBL/GenBank/DDBJ databases">
        <title>Draft Genome Sequences for a Diverse set of 7 Haemophilus Species.</title>
        <authorList>
            <person name="Nichols M."/>
            <person name="Topaz N."/>
            <person name="Wang X."/>
            <person name="Wang X."/>
            <person name="Boxrud D."/>
        </authorList>
    </citation>
    <scope>NUCLEOTIDE SEQUENCE [LARGE SCALE GENOMIC DNA]</scope>
    <source>
        <strain evidence="2 3">C2002001239</strain>
    </source>
</reference>
<evidence type="ECO:0000313" key="3">
    <source>
        <dbReference type="Proteomes" id="UP000253872"/>
    </source>
</evidence>
<evidence type="ECO:0008006" key="4">
    <source>
        <dbReference type="Google" id="ProtNLM"/>
    </source>
</evidence>
<dbReference type="PROSITE" id="PS51257">
    <property type="entry name" value="PROKAR_LIPOPROTEIN"/>
    <property type="match status" value="1"/>
</dbReference>
<dbReference type="EMBL" id="QEPN01000001">
    <property type="protein sequence ID" value="RDE73702.1"/>
    <property type="molecule type" value="Genomic_DNA"/>
</dbReference>
<evidence type="ECO:0000313" key="2">
    <source>
        <dbReference type="EMBL" id="RDE73702.1"/>
    </source>
</evidence>
<comment type="caution">
    <text evidence="2">The sequence shown here is derived from an EMBL/GenBank/DDBJ whole genome shotgun (WGS) entry which is preliminary data.</text>
</comment>
<dbReference type="RefSeq" id="WP_111401399.1">
    <property type="nucleotide sequence ID" value="NZ_QEPN01000001.1"/>
</dbReference>
<dbReference type="AlphaFoldDB" id="A0A369YG15"/>
<keyword evidence="1" id="KW-0732">Signal</keyword>
<organism evidence="2 3">
    <name type="scientific">Haemophilus sputorum</name>
    <dbReference type="NCBI Taxonomy" id="1078480"/>
    <lineage>
        <taxon>Bacteria</taxon>
        <taxon>Pseudomonadati</taxon>
        <taxon>Pseudomonadota</taxon>
        <taxon>Gammaproteobacteria</taxon>
        <taxon>Pasteurellales</taxon>
        <taxon>Pasteurellaceae</taxon>
        <taxon>Haemophilus</taxon>
    </lineage>
</organism>
<proteinExistence type="predicted"/>
<evidence type="ECO:0000256" key="1">
    <source>
        <dbReference type="SAM" id="SignalP"/>
    </source>
</evidence>
<protein>
    <recommendedName>
        <fullName evidence="4">Excinuclease ABC subunit A</fullName>
    </recommendedName>
</protein>
<accession>A0A369YG15</accession>
<name>A0A369YG15_9PAST</name>
<gene>
    <name evidence="2" type="ORF">DPV93_00660</name>
</gene>
<sequence>MKFTKVLPAFAAAIALSACANEAPKMDKAPEQVAAAMTQALPTITDKTVVYSCNNKTVTAVYQFENQEPTGAMVSVGNKVIAKDFARDKSQTDFTSFTSGNYVWNVDSGLTLDKFDSVVPVNLIQKGKNSDKIIVKNCDVNAKATVKANL</sequence>
<feature type="signal peptide" evidence="1">
    <location>
        <begin position="1"/>
        <end position="20"/>
    </location>
</feature>
<dbReference type="PIRSF" id="PIRSF020772">
    <property type="entry name" value="UCP020772"/>
    <property type="match status" value="1"/>
</dbReference>
<dbReference type="STRING" id="1035839.GCA_000238795_00207"/>
<feature type="chain" id="PRO_5016653650" description="Excinuclease ABC subunit A" evidence="1">
    <location>
        <begin position="21"/>
        <end position="150"/>
    </location>
</feature>
<dbReference type="Proteomes" id="UP000253872">
    <property type="component" value="Unassembled WGS sequence"/>
</dbReference>
<dbReference type="InterPro" id="IPR016777">
    <property type="entry name" value="UCP020772"/>
</dbReference>